<dbReference type="AlphaFoldDB" id="A0A1G1Z240"/>
<protein>
    <submittedName>
        <fullName evidence="2">Ribosomal subunit interface protein</fullName>
    </submittedName>
</protein>
<dbReference type="GO" id="GO:0043024">
    <property type="term" value="F:ribosomal small subunit binding"/>
    <property type="evidence" value="ECO:0007669"/>
    <property type="project" value="TreeGrafter"/>
</dbReference>
<dbReference type="GO" id="GO:0045900">
    <property type="term" value="P:negative regulation of translational elongation"/>
    <property type="evidence" value="ECO:0007669"/>
    <property type="project" value="TreeGrafter"/>
</dbReference>
<name>A0A1G1Z240_9BACT</name>
<dbReference type="PANTHER" id="PTHR33231">
    <property type="entry name" value="30S RIBOSOMAL PROTEIN"/>
    <property type="match status" value="1"/>
</dbReference>
<reference evidence="2 3" key="1">
    <citation type="journal article" date="2016" name="Nat. Commun.">
        <title>Thousands of microbial genomes shed light on interconnected biogeochemical processes in an aquifer system.</title>
        <authorList>
            <person name="Anantharaman K."/>
            <person name="Brown C.T."/>
            <person name="Hug L.A."/>
            <person name="Sharon I."/>
            <person name="Castelle C.J."/>
            <person name="Probst A.J."/>
            <person name="Thomas B.C."/>
            <person name="Singh A."/>
            <person name="Wilkins M.J."/>
            <person name="Karaoz U."/>
            <person name="Brodie E.L."/>
            <person name="Williams K.H."/>
            <person name="Hubbard S.S."/>
            <person name="Banfield J.F."/>
        </authorList>
    </citation>
    <scope>NUCLEOTIDE SEQUENCE [LARGE SCALE GENOMIC DNA]</scope>
</reference>
<comment type="caution">
    <text evidence="2">The sequence shown here is derived from an EMBL/GenBank/DDBJ whole genome shotgun (WGS) entry which is preliminary data.</text>
</comment>
<dbReference type="Gene3D" id="3.30.160.100">
    <property type="entry name" value="Ribosome hibernation promotion factor-like"/>
    <property type="match status" value="1"/>
</dbReference>
<dbReference type="Proteomes" id="UP000178515">
    <property type="component" value="Unassembled WGS sequence"/>
</dbReference>
<dbReference type="NCBIfam" id="TIGR00741">
    <property type="entry name" value="yfiA"/>
    <property type="match status" value="1"/>
</dbReference>
<accession>A0A1G1Z240</accession>
<dbReference type="GO" id="GO:0022627">
    <property type="term" value="C:cytosolic small ribosomal subunit"/>
    <property type="evidence" value="ECO:0007669"/>
    <property type="project" value="TreeGrafter"/>
</dbReference>
<gene>
    <name evidence="2" type="ORF">A3F24_02865</name>
</gene>
<dbReference type="InterPro" id="IPR003489">
    <property type="entry name" value="RHF/RaiA"/>
</dbReference>
<sequence length="105" mass="12339">MNITIQATNFELTEAIKIYIHEKFDAFSRVLERWEKEGPLELKVEVAKTTQHHRHGDVFYAEVTLILPGKTLRAQDTEPDLHKAIDRVKDILHEEIKKYKDKQTV</sequence>
<dbReference type="EMBL" id="MHIX01000036">
    <property type="protein sequence ID" value="OGY58705.1"/>
    <property type="molecule type" value="Genomic_DNA"/>
</dbReference>
<dbReference type="InterPro" id="IPR036567">
    <property type="entry name" value="RHF-like"/>
</dbReference>
<evidence type="ECO:0000256" key="1">
    <source>
        <dbReference type="ARBA" id="ARBA00022845"/>
    </source>
</evidence>
<dbReference type="CDD" id="cd00552">
    <property type="entry name" value="RaiA"/>
    <property type="match status" value="1"/>
</dbReference>
<organism evidence="2 3">
    <name type="scientific">Candidatus Colwellbacteria bacterium RIFCSPHIGHO2_12_FULL_44_17</name>
    <dbReference type="NCBI Taxonomy" id="1797689"/>
    <lineage>
        <taxon>Bacteria</taxon>
        <taxon>Candidatus Colwelliibacteriota</taxon>
    </lineage>
</organism>
<evidence type="ECO:0000313" key="2">
    <source>
        <dbReference type="EMBL" id="OGY58705.1"/>
    </source>
</evidence>
<dbReference type="Pfam" id="PF02482">
    <property type="entry name" value="Ribosomal_S30AE"/>
    <property type="match status" value="1"/>
</dbReference>
<dbReference type="STRING" id="1797689.A3F24_02865"/>
<dbReference type="SUPFAM" id="SSF69754">
    <property type="entry name" value="Ribosome binding protein Y (YfiA homologue)"/>
    <property type="match status" value="1"/>
</dbReference>
<proteinExistence type="predicted"/>
<dbReference type="PANTHER" id="PTHR33231:SF1">
    <property type="entry name" value="30S RIBOSOMAL PROTEIN"/>
    <property type="match status" value="1"/>
</dbReference>
<evidence type="ECO:0000313" key="3">
    <source>
        <dbReference type="Proteomes" id="UP000178515"/>
    </source>
</evidence>
<dbReference type="InterPro" id="IPR050574">
    <property type="entry name" value="HPF/YfiA_ribosome-assoc"/>
</dbReference>
<keyword evidence="1" id="KW-0810">Translation regulation</keyword>